<dbReference type="SUPFAM" id="SSF48619">
    <property type="entry name" value="Phospholipase A2, PLA2"/>
    <property type="match status" value="1"/>
</dbReference>
<dbReference type="Proteomes" id="UP001158576">
    <property type="component" value="Chromosome 2"/>
</dbReference>
<dbReference type="Gene3D" id="1.20.90.10">
    <property type="entry name" value="Phospholipase A2 domain"/>
    <property type="match status" value="1"/>
</dbReference>
<gene>
    <name evidence="4" type="ORF">OKIOD_LOCUS14839</name>
</gene>
<name>A0ABN7T2U5_OIKDI</name>
<feature type="domain" description="Phospholipase A2-like central" evidence="3">
    <location>
        <begin position="48"/>
        <end position="178"/>
    </location>
</feature>
<feature type="signal peptide" evidence="2">
    <location>
        <begin position="1"/>
        <end position="20"/>
    </location>
</feature>
<evidence type="ECO:0000313" key="5">
    <source>
        <dbReference type="Proteomes" id="UP001158576"/>
    </source>
</evidence>
<keyword evidence="5" id="KW-1185">Reference proteome</keyword>
<sequence>MKSFFNFALFGASFFSGTQAQADESDSLGILGRHGNRPQGGISVMGRRYSDLLKIVQFYNPSFDERKYWTYGCHCLILGDRPMSDPGYGRPVDPLDVVCKQYKDCQKCVKMEFGEQCIGELVKYKWRKTNGGVICVDKPGTCQRNLCECDLDYAKKMPEQLVHFNSDYHLFWSTTGWDPRGDNSSCLKTSGVSEPECCGPPTGPLTIFNSLNKQCCDDHTIQPYGMCA</sequence>
<dbReference type="InterPro" id="IPR036444">
    <property type="entry name" value="PLipase_A2_dom_sf"/>
</dbReference>
<comment type="similarity">
    <text evidence="1">Belongs to the phospholipase A2 family.</text>
</comment>
<dbReference type="SMART" id="SM00085">
    <property type="entry name" value="PA2c"/>
    <property type="match status" value="1"/>
</dbReference>
<organism evidence="4 5">
    <name type="scientific">Oikopleura dioica</name>
    <name type="common">Tunicate</name>
    <dbReference type="NCBI Taxonomy" id="34765"/>
    <lineage>
        <taxon>Eukaryota</taxon>
        <taxon>Metazoa</taxon>
        <taxon>Chordata</taxon>
        <taxon>Tunicata</taxon>
        <taxon>Appendicularia</taxon>
        <taxon>Copelata</taxon>
        <taxon>Oikopleuridae</taxon>
        <taxon>Oikopleura</taxon>
    </lineage>
</organism>
<evidence type="ECO:0000313" key="4">
    <source>
        <dbReference type="EMBL" id="CAG5111801.1"/>
    </source>
</evidence>
<feature type="chain" id="PRO_5046414720" evidence="2">
    <location>
        <begin position="21"/>
        <end position="228"/>
    </location>
</feature>
<reference evidence="4 5" key="1">
    <citation type="submission" date="2021-04" db="EMBL/GenBank/DDBJ databases">
        <authorList>
            <person name="Bliznina A."/>
        </authorList>
    </citation>
    <scope>NUCLEOTIDE SEQUENCE [LARGE SCALE GENOMIC DNA]</scope>
</reference>
<evidence type="ECO:0000256" key="1">
    <source>
        <dbReference type="RuleBase" id="RU003654"/>
    </source>
</evidence>
<proteinExistence type="inferred from homology"/>
<dbReference type="InterPro" id="IPR016090">
    <property type="entry name" value="PLA2-like_dom"/>
</dbReference>
<keyword evidence="2" id="KW-0732">Signal</keyword>
<dbReference type="Pfam" id="PF00068">
    <property type="entry name" value="Phospholip_A2_1"/>
    <property type="match status" value="1"/>
</dbReference>
<accession>A0ABN7T2U5</accession>
<evidence type="ECO:0000259" key="3">
    <source>
        <dbReference type="SMART" id="SM00085"/>
    </source>
</evidence>
<protein>
    <submittedName>
        <fullName evidence="4">Oidioi.mRNA.OKI2018_I69.chr2.g6074.t1.cds</fullName>
    </submittedName>
</protein>
<dbReference type="EMBL" id="OU015567">
    <property type="protein sequence ID" value="CAG5111801.1"/>
    <property type="molecule type" value="Genomic_DNA"/>
</dbReference>
<evidence type="ECO:0000256" key="2">
    <source>
        <dbReference type="SAM" id="SignalP"/>
    </source>
</evidence>